<dbReference type="OrthoDB" id="2984728at2759"/>
<dbReference type="Proteomes" id="UP000887229">
    <property type="component" value="Unassembled WGS sequence"/>
</dbReference>
<gene>
    <name evidence="1" type="ORF">F5Z01DRAFT_259407</name>
</gene>
<evidence type="ECO:0000313" key="2">
    <source>
        <dbReference type="Proteomes" id="UP000887229"/>
    </source>
</evidence>
<dbReference type="AlphaFoldDB" id="A0A9P7ZGY5"/>
<comment type="caution">
    <text evidence="1">The sequence shown here is derived from an EMBL/GenBank/DDBJ whole genome shotgun (WGS) entry which is preliminary data.</text>
</comment>
<name>A0A9P7ZGY5_9HYPO</name>
<dbReference type="GeneID" id="70289469"/>
<protein>
    <submittedName>
        <fullName evidence="1">Uncharacterized protein</fullName>
    </submittedName>
</protein>
<proteinExistence type="predicted"/>
<accession>A0A9P7ZGY5</accession>
<reference evidence="1" key="1">
    <citation type="journal article" date="2021" name="IMA Fungus">
        <title>Genomic characterization of three marine fungi, including Emericellopsis atlantica sp. nov. with signatures of a generalist lifestyle and marine biomass degradation.</title>
        <authorList>
            <person name="Hagestad O.C."/>
            <person name="Hou L."/>
            <person name="Andersen J.H."/>
            <person name="Hansen E.H."/>
            <person name="Altermark B."/>
            <person name="Li C."/>
            <person name="Kuhnert E."/>
            <person name="Cox R.J."/>
            <person name="Crous P.W."/>
            <person name="Spatafora J.W."/>
            <person name="Lail K."/>
            <person name="Amirebrahimi M."/>
            <person name="Lipzen A."/>
            <person name="Pangilinan J."/>
            <person name="Andreopoulos W."/>
            <person name="Hayes R.D."/>
            <person name="Ng V."/>
            <person name="Grigoriev I.V."/>
            <person name="Jackson S.A."/>
            <person name="Sutton T.D.S."/>
            <person name="Dobson A.D.W."/>
            <person name="Rama T."/>
        </authorList>
    </citation>
    <scope>NUCLEOTIDE SEQUENCE</scope>
    <source>
        <strain evidence="1">TS7</strain>
    </source>
</reference>
<dbReference type="RefSeq" id="XP_046115887.1">
    <property type="nucleotide sequence ID" value="XM_046258566.1"/>
</dbReference>
<dbReference type="EMBL" id="MU251265">
    <property type="protein sequence ID" value="KAG9251963.1"/>
    <property type="molecule type" value="Genomic_DNA"/>
</dbReference>
<sequence>MPSAPGFVKSVTGGSKFIATFIIDDIQFHFSGNLDLPVEEFTCNEASLEYGDMEQLATRQNFDGEVGTEELQLTLSNGPKITGSFMFPINSASNISGSGMWSED</sequence>
<evidence type="ECO:0000313" key="1">
    <source>
        <dbReference type="EMBL" id="KAG9251963.1"/>
    </source>
</evidence>
<organism evidence="1 2">
    <name type="scientific">Emericellopsis atlantica</name>
    <dbReference type="NCBI Taxonomy" id="2614577"/>
    <lineage>
        <taxon>Eukaryota</taxon>
        <taxon>Fungi</taxon>
        <taxon>Dikarya</taxon>
        <taxon>Ascomycota</taxon>
        <taxon>Pezizomycotina</taxon>
        <taxon>Sordariomycetes</taxon>
        <taxon>Hypocreomycetidae</taxon>
        <taxon>Hypocreales</taxon>
        <taxon>Bionectriaceae</taxon>
        <taxon>Emericellopsis</taxon>
    </lineage>
</organism>
<keyword evidence="2" id="KW-1185">Reference proteome</keyword>